<dbReference type="Proteomes" id="UP001055439">
    <property type="component" value="Chromosome 7"/>
</dbReference>
<feature type="compositionally biased region" description="Basic and acidic residues" evidence="1">
    <location>
        <begin position="75"/>
        <end position="87"/>
    </location>
</feature>
<feature type="compositionally biased region" description="Acidic residues" evidence="1">
    <location>
        <begin position="65"/>
        <end position="74"/>
    </location>
</feature>
<evidence type="ECO:0000313" key="3">
    <source>
        <dbReference type="Proteomes" id="UP001055439"/>
    </source>
</evidence>
<evidence type="ECO:0000313" key="2">
    <source>
        <dbReference type="EMBL" id="URE15880.1"/>
    </source>
</evidence>
<accession>A0A9E7GJB6</accession>
<dbReference type="EMBL" id="CP097509">
    <property type="protein sequence ID" value="URE15880.1"/>
    <property type="molecule type" value="Genomic_DNA"/>
</dbReference>
<name>A0A9E7GJB6_9LILI</name>
<proteinExistence type="predicted"/>
<reference evidence="2" key="1">
    <citation type="submission" date="2022-05" db="EMBL/GenBank/DDBJ databases">
        <title>The Musa troglodytarum L. genome provides insights into the mechanism of non-climacteric behaviour and enrichment of carotenoids.</title>
        <authorList>
            <person name="Wang J."/>
        </authorList>
    </citation>
    <scope>NUCLEOTIDE SEQUENCE</scope>
    <source>
        <tissue evidence="2">Leaf</tissue>
    </source>
</reference>
<sequence>MLGCVRGGRDEALCDPDKLPSPADVPCADGEGGKGVWLPPCWRASDPMRGGALRRAAQGFGGIEISEDDEDEDLEFHADHAVYQRKE</sequence>
<evidence type="ECO:0000256" key="1">
    <source>
        <dbReference type="SAM" id="MobiDB-lite"/>
    </source>
</evidence>
<keyword evidence="3" id="KW-1185">Reference proteome</keyword>
<gene>
    <name evidence="2" type="ORF">MUK42_11782</name>
</gene>
<dbReference type="AlphaFoldDB" id="A0A9E7GJB6"/>
<dbReference type="OrthoDB" id="625231at2759"/>
<organism evidence="2 3">
    <name type="scientific">Musa troglodytarum</name>
    <name type="common">fe'i banana</name>
    <dbReference type="NCBI Taxonomy" id="320322"/>
    <lineage>
        <taxon>Eukaryota</taxon>
        <taxon>Viridiplantae</taxon>
        <taxon>Streptophyta</taxon>
        <taxon>Embryophyta</taxon>
        <taxon>Tracheophyta</taxon>
        <taxon>Spermatophyta</taxon>
        <taxon>Magnoliopsida</taxon>
        <taxon>Liliopsida</taxon>
        <taxon>Zingiberales</taxon>
        <taxon>Musaceae</taxon>
        <taxon>Musa</taxon>
    </lineage>
</organism>
<feature type="region of interest" description="Disordered" evidence="1">
    <location>
        <begin position="64"/>
        <end position="87"/>
    </location>
</feature>
<protein>
    <submittedName>
        <fullName evidence="2">Uncharacterized protein</fullName>
    </submittedName>
</protein>